<reference evidence="2 3" key="1">
    <citation type="journal article" date="2016" name="Front. Microbiol.">
        <title>Genome and transcriptome sequences reveal the specific parasitism of the nematophagous Purpureocillium lilacinum 36-1.</title>
        <authorList>
            <person name="Xie J."/>
            <person name="Li S."/>
            <person name="Mo C."/>
            <person name="Xiao X."/>
            <person name="Peng D."/>
            <person name="Wang G."/>
            <person name="Xiao Y."/>
        </authorList>
    </citation>
    <scope>NUCLEOTIDE SEQUENCE [LARGE SCALE GENOMIC DNA]</scope>
    <source>
        <strain evidence="2 3">36-1</strain>
    </source>
</reference>
<protein>
    <submittedName>
        <fullName evidence="2">Uncharacterized protein</fullName>
    </submittedName>
</protein>
<organism evidence="2 3">
    <name type="scientific">Purpureocillium lilacinum</name>
    <name type="common">Paecilomyces lilacinus</name>
    <dbReference type="NCBI Taxonomy" id="33203"/>
    <lineage>
        <taxon>Eukaryota</taxon>
        <taxon>Fungi</taxon>
        <taxon>Dikarya</taxon>
        <taxon>Ascomycota</taxon>
        <taxon>Pezizomycotina</taxon>
        <taxon>Sordariomycetes</taxon>
        <taxon>Hypocreomycetidae</taxon>
        <taxon>Hypocreales</taxon>
        <taxon>Ophiocordycipitaceae</taxon>
        <taxon>Purpureocillium</taxon>
    </lineage>
</organism>
<dbReference type="Proteomes" id="UP000245956">
    <property type="component" value="Unassembled WGS sequence"/>
</dbReference>
<dbReference type="EMBL" id="LCWV01000003">
    <property type="protein sequence ID" value="PWI74909.1"/>
    <property type="molecule type" value="Genomic_DNA"/>
</dbReference>
<accession>A0A2U3EK83</accession>
<proteinExistence type="predicted"/>
<dbReference type="AlphaFoldDB" id="A0A2U3EK83"/>
<feature type="compositionally biased region" description="Polar residues" evidence="1">
    <location>
        <begin position="25"/>
        <end position="34"/>
    </location>
</feature>
<gene>
    <name evidence="2" type="ORF">PCL_08223</name>
</gene>
<evidence type="ECO:0000313" key="3">
    <source>
        <dbReference type="Proteomes" id="UP000245956"/>
    </source>
</evidence>
<feature type="region of interest" description="Disordered" evidence="1">
    <location>
        <begin position="25"/>
        <end position="47"/>
    </location>
</feature>
<evidence type="ECO:0000313" key="2">
    <source>
        <dbReference type="EMBL" id="PWI74909.1"/>
    </source>
</evidence>
<comment type="caution">
    <text evidence="2">The sequence shown here is derived from an EMBL/GenBank/DDBJ whole genome shotgun (WGS) entry which is preliminary data.</text>
</comment>
<name>A0A2U3EK83_PURLI</name>
<evidence type="ECO:0000256" key="1">
    <source>
        <dbReference type="SAM" id="MobiDB-lite"/>
    </source>
</evidence>
<sequence>MGGRHSQAGTSLAILCTPGATSTSPLNGTSTDLAASSAGPSHGTLSHPHNLAAAAQQQGQGKDCAGWASATRGRARTTCSVAHSRTPGMMRPRPPFCFGSKTRAPLAACSCPLDPGGLGRAGVAGVGVPALGQATSLRTRPAAGEEGGVTQLIGRARHLVTRADKPKAGADGHGAFSLSAHARTLARTQPIISHEP</sequence>